<reference evidence="3 4" key="1">
    <citation type="submission" date="2014-09" db="EMBL/GenBank/DDBJ databases">
        <authorList>
            <person name="Grob C."/>
            <person name="Taubert M."/>
            <person name="Howat A.M."/>
            <person name="Burns O.J."/>
            <person name="Dixon J.L."/>
            <person name="Chen Y."/>
            <person name="Murrell J.C."/>
        </authorList>
    </citation>
    <scope>NUCLEOTIDE SEQUENCE [LARGE SCALE GENOMIC DNA]</scope>
    <source>
        <strain evidence="3">L4</strain>
    </source>
</reference>
<dbReference type="Gene3D" id="3.90.1140.10">
    <property type="entry name" value="Cyclic phosphodiesterase"/>
    <property type="match status" value="1"/>
</dbReference>
<dbReference type="InterPro" id="IPR004175">
    <property type="entry name" value="RNA_CPDase"/>
</dbReference>
<feature type="active site" description="Proton donor" evidence="2">
    <location>
        <position position="39"/>
    </location>
</feature>
<dbReference type="HAMAP" id="MF_01940">
    <property type="entry name" value="RNA_CPDase"/>
    <property type="match status" value="1"/>
</dbReference>
<organism evidence="3 4">
    <name type="scientific">Methylophaga thiooxydans</name>
    <dbReference type="NCBI Taxonomy" id="392484"/>
    <lineage>
        <taxon>Bacteria</taxon>
        <taxon>Pseudomonadati</taxon>
        <taxon>Pseudomonadota</taxon>
        <taxon>Gammaproteobacteria</taxon>
        <taxon>Thiotrichales</taxon>
        <taxon>Piscirickettsiaceae</taxon>
        <taxon>Methylophaga</taxon>
    </lineage>
</organism>
<sequence length="170" mass="19575">MKRLFFALWPDDNSREQIAQINQQITFPDIRKLIPDNLHITLVFLGNVDDAIATAVQQRAGDIIAPPISLQFDELDYWVKPKVVCLTCQRQPKAVYQLVNALTAMLTEYPVRVEQRPYRAHITLARKAKQRPELNFSPVVINADSFALVESISTEKGVRYQVRERWLLEG</sequence>
<keyword evidence="1 2" id="KW-0378">Hydrolase</keyword>
<dbReference type="NCBIfam" id="TIGR02258">
    <property type="entry name" value="2_5_ligase"/>
    <property type="match status" value="1"/>
</dbReference>
<dbReference type="SUPFAM" id="SSF55144">
    <property type="entry name" value="LigT-like"/>
    <property type="match status" value="1"/>
</dbReference>
<gene>
    <name evidence="3" type="ORF">LP43_1055</name>
</gene>
<comment type="caution">
    <text evidence="3">The sequence shown here is derived from an EMBL/GenBank/DDBJ whole genome shotgun (WGS) entry which is preliminary data.</text>
</comment>
<feature type="short sequence motif" description="HXTX 2" evidence="2">
    <location>
        <begin position="121"/>
        <end position="124"/>
    </location>
</feature>
<dbReference type="STRING" id="392484.LP43_1055"/>
<dbReference type="Proteomes" id="UP000029999">
    <property type="component" value="Unassembled WGS sequence"/>
</dbReference>
<comment type="similarity">
    <text evidence="2">Belongs to the 2H phosphoesterase superfamily. ThpR family.</text>
</comment>
<dbReference type="AlphaFoldDB" id="A0A0A0BK12"/>
<keyword evidence="3" id="KW-0436">Ligase</keyword>
<dbReference type="RefSeq" id="WP_036312709.1">
    <property type="nucleotide sequence ID" value="NZ_JRQD01000002.1"/>
</dbReference>
<comment type="catalytic activity">
    <reaction evidence="2">
        <text>a 3'-end 2',3'-cyclophospho-ribonucleotide-RNA + H2O = a 3'-end 2'-phospho-ribonucleotide-RNA + H(+)</text>
        <dbReference type="Rhea" id="RHEA:11828"/>
        <dbReference type="Rhea" id="RHEA-COMP:10464"/>
        <dbReference type="Rhea" id="RHEA-COMP:17353"/>
        <dbReference type="ChEBI" id="CHEBI:15377"/>
        <dbReference type="ChEBI" id="CHEBI:15378"/>
        <dbReference type="ChEBI" id="CHEBI:83064"/>
        <dbReference type="ChEBI" id="CHEBI:173113"/>
        <dbReference type="EC" id="3.1.4.58"/>
    </reaction>
</comment>
<dbReference type="GO" id="GO:0016874">
    <property type="term" value="F:ligase activity"/>
    <property type="evidence" value="ECO:0007669"/>
    <property type="project" value="UniProtKB-KW"/>
</dbReference>
<dbReference type="PANTHER" id="PTHR35561:SF1">
    <property type="entry name" value="RNA 2',3'-CYCLIC PHOSPHODIESTERASE"/>
    <property type="match status" value="1"/>
</dbReference>
<dbReference type="EMBL" id="JRQD01000002">
    <property type="protein sequence ID" value="KGM07444.1"/>
    <property type="molecule type" value="Genomic_DNA"/>
</dbReference>
<name>A0A0A0BK12_9GAMM</name>
<dbReference type="PANTHER" id="PTHR35561">
    <property type="entry name" value="RNA 2',3'-CYCLIC PHOSPHODIESTERASE"/>
    <property type="match status" value="1"/>
</dbReference>
<feature type="active site" description="Proton acceptor" evidence="2">
    <location>
        <position position="121"/>
    </location>
</feature>
<dbReference type="GO" id="GO:0004113">
    <property type="term" value="F:2',3'-cyclic-nucleotide 3'-phosphodiesterase activity"/>
    <property type="evidence" value="ECO:0007669"/>
    <property type="project" value="InterPro"/>
</dbReference>
<comment type="function">
    <text evidence="2">Hydrolyzes RNA 2',3'-cyclic phosphodiester to an RNA 2'-phosphomonoester.</text>
</comment>
<proteinExistence type="inferred from homology"/>
<evidence type="ECO:0000313" key="3">
    <source>
        <dbReference type="EMBL" id="KGM07444.1"/>
    </source>
</evidence>
<dbReference type="GO" id="GO:0008664">
    <property type="term" value="F:RNA 2',3'-cyclic 3'-phosphodiesterase activity"/>
    <property type="evidence" value="ECO:0007669"/>
    <property type="project" value="UniProtKB-EC"/>
</dbReference>
<dbReference type="InterPro" id="IPR009097">
    <property type="entry name" value="Cyclic_Pdiesterase"/>
</dbReference>
<protein>
    <recommendedName>
        <fullName evidence="2">RNA 2',3'-cyclic phosphodiesterase</fullName>
        <shortName evidence="2">RNA 2',3'-CPDase</shortName>
        <ecNumber evidence="2">3.1.4.58</ecNumber>
    </recommendedName>
</protein>
<evidence type="ECO:0000256" key="2">
    <source>
        <dbReference type="HAMAP-Rule" id="MF_01940"/>
    </source>
</evidence>
<evidence type="ECO:0000256" key="1">
    <source>
        <dbReference type="ARBA" id="ARBA00022801"/>
    </source>
</evidence>
<dbReference type="EC" id="3.1.4.58" evidence="2"/>
<dbReference type="Pfam" id="PF13563">
    <property type="entry name" value="2_5_RNA_ligase2"/>
    <property type="match status" value="1"/>
</dbReference>
<feature type="short sequence motif" description="HXTX 1" evidence="2">
    <location>
        <begin position="39"/>
        <end position="42"/>
    </location>
</feature>
<evidence type="ECO:0000313" key="4">
    <source>
        <dbReference type="Proteomes" id="UP000029999"/>
    </source>
</evidence>
<accession>A0A0A0BK12</accession>